<feature type="compositionally biased region" description="Basic residues" evidence="1">
    <location>
        <begin position="116"/>
        <end position="131"/>
    </location>
</feature>
<proteinExistence type="predicted"/>
<evidence type="ECO:0000256" key="1">
    <source>
        <dbReference type="SAM" id="MobiDB-lite"/>
    </source>
</evidence>
<organism evidence="2">
    <name type="scientific">Zooxanthella nutricula</name>
    <dbReference type="NCBI Taxonomy" id="1333877"/>
    <lineage>
        <taxon>Eukaryota</taxon>
        <taxon>Sar</taxon>
        <taxon>Alveolata</taxon>
        <taxon>Dinophyceae</taxon>
        <taxon>Peridiniales</taxon>
        <taxon>Peridiniales incertae sedis</taxon>
        <taxon>Zooxanthella</taxon>
    </lineage>
</organism>
<protein>
    <recommendedName>
        <fullName evidence="3">PARP catalytic domain-containing protein</fullName>
    </recommendedName>
</protein>
<evidence type="ECO:0008006" key="3">
    <source>
        <dbReference type="Google" id="ProtNLM"/>
    </source>
</evidence>
<gene>
    <name evidence="2" type="ORF">BRAN1462_LOCUS53964</name>
</gene>
<sequence length="266" mass="29068">MERFLEALDTYGENALVLGYHGTREDNLGSIFDRGFLLPGRYGVRVANGNAHGRGIYVAEEGAHTLSQHFLGGSSKMLVCGVIDSTLAPHEAARQDSSVWPKYTWRAGLLAHRAHRPSAAKAERARRRRAAKQQPALRGGVAFGAEHACVRHAGNAMVIFRPEHVAPLFVADGGSTVGAEFRAAAVPYDSRQFLQGDRAGGACNRADQPLRIGTRRCWNTERFSAVWLPGAAETTGHAIRAKRRLVCKARDMQRAAMRLDKACVRT</sequence>
<name>A0A7S2Q9G7_9DINO</name>
<accession>A0A7S2Q9G7</accession>
<dbReference type="AlphaFoldDB" id="A0A7S2Q9G7"/>
<evidence type="ECO:0000313" key="2">
    <source>
        <dbReference type="EMBL" id="CAD9636142.1"/>
    </source>
</evidence>
<dbReference type="EMBL" id="HBGW01085138">
    <property type="protein sequence ID" value="CAD9636142.1"/>
    <property type="molecule type" value="Transcribed_RNA"/>
</dbReference>
<feature type="region of interest" description="Disordered" evidence="1">
    <location>
        <begin position="116"/>
        <end position="135"/>
    </location>
</feature>
<dbReference type="SUPFAM" id="SSF56399">
    <property type="entry name" value="ADP-ribosylation"/>
    <property type="match status" value="1"/>
</dbReference>
<dbReference type="Gene3D" id="3.90.228.10">
    <property type="match status" value="1"/>
</dbReference>
<reference evidence="2" key="1">
    <citation type="submission" date="2021-01" db="EMBL/GenBank/DDBJ databases">
        <authorList>
            <person name="Corre E."/>
            <person name="Pelletier E."/>
            <person name="Niang G."/>
            <person name="Scheremetjew M."/>
            <person name="Finn R."/>
            <person name="Kale V."/>
            <person name="Holt S."/>
            <person name="Cochrane G."/>
            <person name="Meng A."/>
            <person name="Brown T."/>
            <person name="Cohen L."/>
        </authorList>
    </citation>
    <scope>NUCLEOTIDE SEQUENCE</scope>
    <source>
        <strain evidence="2">RCC3387</strain>
    </source>
</reference>